<organism evidence="2">
    <name type="scientific">uncultured Thermomicrobiales bacterium</name>
    <dbReference type="NCBI Taxonomy" id="1645740"/>
    <lineage>
        <taxon>Bacteria</taxon>
        <taxon>Pseudomonadati</taxon>
        <taxon>Thermomicrobiota</taxon>
        <taxon>Thermomicrobia</taxon>
        <taxon>Thermomicrobiales</taxon>
        <taxon>environmental samples</taxon>
    </lineage>
</organism>
<evidence type="ECO:0000259" key="1">
    <source>
        <dbReference type="Pfam" id="PF13302"/>
    </source>
</evidence>
<protein>
    <recommendedName>
        <fullName evidence="1">N-acetyltransferase domain-containing protein</fullName>
    </recommendedName>
</protein>
<reference evidence="2" key="1">
    <citation type="submission" date="2020-02" db="EMBL/GenBank/DDBJ databases">
        <authorList>
            <person name="Meier V. D."/>
        </authorList>
    </citation>
    <scope>NUCLEOTIDE SEQUENCE</scope>
    <source>
        <strain evidence="2">AVDCRST_MAG73</strain>
    </source>
</reference>
<feature type="domain" description="N-acetyltransferase" evidence="1">
    <location>
        <begin position="7"/>
        <end position="92"/>
    </location>
</feature>
<dbReference type="Gene3D" id="3.40.630.30">
    <property type="match status" value="1"/>
</dbReference>
<dbReference type="AlphaFoldDB" id="A0A6J4UYM3"/>
<dbReference type="InterPro" id="IPR051531">
    <property type="entry name" value="N-acetyltransferase"/>
</dbReference>
<evidence type="ECO:0000313" key="2">
    <source>
        <dbReference type="EMBL" id="CAA9561922.1"/>
    </source>
</evidence>
<dbReference type="Pfam" id="PF13302">
    <property type="entry name" value="Acetyltransf_3"/>
    <property type="match status" value="1"/>
</dbReference>
<dbReference type="PANTHER" id="PTHR43792">
    <property type="entry name" value="GNAT FAMILY, PUTATIVE (AFU_ORTHOLOGUE AFUA_3G00765)-RELATED-RELATED"/>
    <property type="match status" value="1"/>
</dbReference>
<name>A0A6J4UYM3_9BACT</name>
<dbReference type="InterPro" id="IPR016181">
    <property type="entry name" value="Acyl_CoA_acyltransferase"/>
</dbReference>
<sequence length="150" mass="16103">MRGDRGGFWAAVAKETGGFLGWFHLRPEGGGDPDIPELGYRLRRTVRNQGPATEGSRALIAKAFADLGPRQVVAVTYGEHGASRRAMAKSGLALVRTYRLMPERLASSGPDAAKRFPGDDVEDAITTDGWERQGRRTVAGGVPAPARARC</sequence>
<dbReference type="EMBL" id="CADCWE010000249">
    <property type="protein sequence ID" value="CAA9561922.1"/>
    <property type="molecule type" value="Genomic_DNA"/>
</dbReference>
<dbReference type="PANTHER" id="PTHR43792:SF16">
    <property type="entry name" value="N-ACETYLTRANSFERASE DOMAIN-CONTAINING PROTEIN"/>
    <property type="match status" value="1"/>
</dbReference>
<dbReference type="SUPFAM" id="SSF55729">
    <property type="entry name" value="Acyl-CoA N-acyltransferases (Nat)"/>
    <property type="match status" value="1"/>
</dbReference>
<dbReference type="GO" id="GO:0016747">
    <property type="term" value="F:acyltransferase activity, transferring groups other than amino-acyl groups"/>
    <property type="evidence" value="ECO:0007669"/>
    <property type="project" value="InterPro"/>
</dbReference>
<dbReference type="InterPro" id="IPR000182">
    <property type="entry name" value="GNAT_dom"/>
</dbReference>
<proteinExistence type="predicted"/>
<accession>A0A6J4UYM3</accession>
<gene>
    <name evidence="2" type="ORF">AVDCRST_MAG73-3791</name>
</gene>